<dbReference type="RefSeq" id="XP_018164306.1">
    <property type="nucleotide sequence ID" value="XM_018295944.1"/>
</dbReference>
<dbReference type="EMBL" id="LTAN01000001">
    <property type="protein sequence ID" value="OBR15789.1"/>
    <property type="molecule type" value="Genomic_DNA"/>
</dbReference>
<reference evidence="3" key="1">
    <citation type="journal article" date="2017" name="BMC Genomics">
        <title>Gapless genome assembly of Colletotrichum higginsianum reveals chromosome structure and association of transposable elements with secondary metabolite gene clusters.</title>
        <authorList>
            <person name="Dallery J.-F."/>
            <person name="Lapalu N."/>
            <person name="Zampounis A."/>
            <person name="Pigne S."/>
            <person name="Luyten I."/>
            <person name="Amselem J."/>
            <person name="Wittenberg A.H.J."/>
            <person name="Zhou S."/>
            <person name="de Queiroz M.V."/>
            <person name="Robin G.P."/>
            <person name="Auger A."/>
            <person name="Hainaut M."/>
            <person name="Henrissat B."/>
            <person name="Kim K.-T."/>
            <person name="Lee Y.-H."/>
            <person name="Lespinet O."/>
            <person name="Schwartz D.C."/>
            <person name="Thon M.R."/>
            <person name="O'Connell R.J."/>
        </authorList>
    </citation>
    <scope>NUCLEOTIDE SEQUENCE [LARGE SCALE GENOMIC DNA]</scope>
    <source>
        <strain evidence="3">IMI 349063</strain>
    </source>
</reference>
<gene>
    <name evidence="2" type="ORF">CH63R_00969</name>
</gene>
<feature type="compositionally biased region" description="Polar residues" evidence="1">
    <location>
        <begin position="66"/>
        <end position="76"/>
    </location>
</feature>
<organism evidence="2 3">
    <name type="scientific">Colletotrichum higginsianum (strain IMI 349063)</name>
    <name type="common">Crucifer anthracnose fungus</name>
    <dbReference type="NCBI Taxonomy" id="759273"/>
    <lineage>
        <taxon>Eukaryota</taxon>
        <taxon>Fungi</taxon>
        <taxon>Dikarya</taxon>
        <taxon>Ascomycota</taxon>
        <taxon>Pezizomycotina</taxon>
        <taxon>Sordariomycetes</taxon>
        <taxon>Hypocreomycetidae</taxon>
        <taxon>Glomerellales</taxon>
        <taxon>Glomerellaceae</taxon>
        <taxon>Colletotrichum</taxon>
        <taxon>Colletotrichum destructivum species complex</taxon>
    </lineage>
</organism>
<accession>A0A1B7YUR4</accession>
<dbReference type="GeneID" id="28860051"/>
<evidence type="ECO:0000313" key="2">
    <source>
        <dbReference type="EMBL" id="OBR15789.1"/>
    </source>
</evidence>
<dbReference type="VEuPathDB" id="FungiDB:CH63R_00969"/>
<dbReference type="Proteomes" id="UP000092177">
    <property type="component" value="Chromosome 1"/>
</dbReference>
<evidence type="ECO:0000256" key="1">
    <source>
        <dbReference type="SAM" id="MobiDB-lite"/>
    </source>
</evidence>
<keyword evidence="3" id="KW-1185">Reference proteome</keyword>
<dbReference type="AlphaFoldDB" id="A0A1B7YUR4"/>
<evidence type="ECO:0000313" key="3">
    <source>
        <dbReference type="Proteomes" id="UP000092177"/>
    </source>
</evidence>
<proteinExistence type="predicted"/>
<feature type="compositionally biased region" description="Basic and acidic residues" evidence="1">
    <location>
        <begin position="19"/>
        <end position="28"/>
    </location>
</feature>
<protein>
    <submittedName>
        <fullName evidence="2">Uncharacterized protein</fullName>
    </submittedName>
</protein>
<comment type="caution">
    <text evidence="2">The sequence shown here is derived from an EMBL/GenBank/DDBJ whole genome shotgun (WGS) entry which is preliminary data.</text>
</comment>
<sequence length="76" mass="8448">MPSPPAKPPLNWSPGISRIEPHSGATEKQKKKKKHNGAMPDADNWKWIKKPPAQTLSLSPEPEPISTLTSTINRRD</sequence>
<dbReference type="KEGG" id="chig:CH63R_00969"/>
<feature type="region of interest" description="Disordered" evidence="1">
    <location>
        <begin position="1"/>
        <end position="76"/>
    </location>
</feature>
<name>A0A1B7YUR4_COLHI</name>